<dbReference type="InterPro" id="IPR043030">
    <property type="entry name" value="BGBP_N_sf"/>
</dbReference>
<feature type="domain" description="CBM39" evidence="2">
    <location>
        <begin position="33"/>
        <end position="113"/>
    </location>
</feature>
<dbReference type="AlphaFoldDB" id="A0A8D8K331"/>
<organism evidence="3">
    <name type="scientific">Culex pipiens</name>
    <name type="common">House mosquito</name>
    <dbReference type="NCBI Taxonomy" id="7175"/>
    <lineage>
        <taxon>Eukaryota</taxon>
        <taxon>Metazoa</taxon>
        <taxon>Ecdysozoa</taxon>
        <taxon>Arthropoda</taxon>
        <taxon>Hexapoda</taxon>
        <taxon>Insecta</taxon>
        <taxon>Pterygota</taxon>
        <taxon>Neoptera</taxon>
        <taxon>Endopterygota</taxon>
        <taxon>Diptera</taxon>
        <taxon>Nematocera</taxon>
        <taxon>Culicoidea</taxon>
        <taxon>Culicidae</taxon>
        <taxon>Culicinae</taxon>
        <taxon>Culicini</taxon>
        <taxon>Culex</taxon>
        <taxon>Culex</taxon>
    </lineage>
</organism>
<sequence>MKLFLLISLCCVTGSLAGICQDAFKHSSDLSRPFFQVVEGQAIEIYYQKRANQEMFGIKIYKNQDMRKKDLHCDLCVNATQVEDGCFKIKSTVLPVGPRDVLKYITMSKYTGKPEVKVAPTRTAEFTDYVIPSSCVCKSPPGPGYCGKASDKITDYRPLFVFHEGATSAAYLPKAPSTAEVGLQALKNANFVPAKQQKVPQKLDFNVEKLSERDGCYALDLNEPRFALGDHINFVVTGKKTDGKNIRTDPRKAYLNNYFIPSTCTCQQLPQQNLVKPTPAPAPAPAKLPKH</sequence>
<reference evidence="3" key="1">
    <citation type="submission" date="2021-05" db="EMBL/GenBank/DDBJ databases">
        <authorList>
            <person name="Alioto T."/>
            <person name="Alioto T."/>
            <person name="Gomez Garrido J."/>
        </authorList>
    </citation>
    <scope>NUCLEOTIDE SEQUENCE</scope>
</reference>
<feature type="signal peptide" evidence="1">
    <location>
        <begin position="1"/>
        <end position="17"/>
    </location>
</feature>
<evidence type="ECO:0000313" key="3">
    <source>
        <dbReference type="EMBL" id="CAG6580182.1"/>
    </source>
</evidence>
<dbReference type="Gene3D" id="2.60.40.2140">
    <property type="entry name" value="Beta-1,3-glucan-recognition protein, N-terminal domain"/>
    <property type="match status" value="1"/>
</dbReference>
<dbReference type="EMBL" id="HBUE01197578">
    <property type="protein sequence ID" value="CAG6528448.1"/>
    <property type="molecule type" value="Transcribed_RNA"/>
</dbReference>
<proteinExistence type="predicted"/>
<dbReference type="GO" id="GO:0030246">
    <property type="term" value="F:carbohydrate binding"/>
    <property type="evidence" value="ECO:0007669"/>
    <property type="project" value="InterPro"/>
</dbReference>
<accession>A0A8D8K331</accession>
<feature type="chain" id="PRO_5033955118" evidence="1">
    <location>
        <begin position="18"/>
        <end position="291"/>
    </location>
</feature>
<name>A0A8D8K331_CULPI</name>
<protein>
    <submittedName>
        <fullName evidence="3">(northern house mosquito) hypothetical protein</fullName>
    </submittedName>
</protein>
<evidence type="ECO:0000256" key="1">
    <source>
        <dbReference type="SAM" id="SignalP"/>
    </source>
</evidence>
<dbReference type="Pfam" id="PF15886">
    <property type="entry name" value="CBM39"/>
    <property type="match status" value="1"/>
</dbReference>
<dbReference type="EMBL" id="HBUE01083075">
    <property type="protein sequence ID" value="CAG6478410.1"/>
    <property type="molecule type" value="Transcribed_RNA"/>
</dbReference>
<dbReference type="InterPro" id="IPR031756">
    <property type="entry name" value="BGBP_N"/>
</dbReference>
<evidence type="ECO:0000259" key="2">
    <source>
        <dbReference type="Pfam" id="PF15886"/>
    </source>
</evidence>
<dbReference type="EMBL" id="HBUE01303605">
    <property type="protein sequence ID" value="CAG6580182.1"/>
    <property type="molecule type" value="Transcribed_RNA"/>
</dbReference>
<keyword evidence="1" id="KW-0732">Signal</keyword>